<evidence type="ECO:0000256" key="4">
    <source>
        <dbReference type="ARBA" id="ARBA00022824"/>
    </source>
</evidence>
<sequence>MPPFTIQQCAIPAVTILIVIIAYPSLWLLERLGPQPLTKQQHIILHTYALVIVFCYYKACFTNPGTIPKDWVSGQSEVAKVQVTREERQRQRWCRKCQAFKPPRAHHCKTCERCIPKMDHHCPWTANCVSHTTFPHFVRFLFYAVAGMSHLGCLLWSRMYHLWTLKDLPYYLGPTPSLLFGLFFITALNSVVVFMLFILLARTLWCLGANTTTIEGWEIERHETLLRRAKYLGGVLEGPNGAKVRIIRQEYPWDIGIFSNIAQGMGSWNPLAWFWPFSFTPSVESGLEFEDNGLEAPGTTWPPPDPDRMFRMAPTEKAFDPSKAFTHSMDPEEFYKRQQADQLRPHLDADVSELRRRQPFHVRYDQKITRKRREDDYVYDNDNDYESDGNESEDDVPQWQPKPGEGEEGWRNSEGERLDDFGVDEDVEFYDEDDVPLGELMRRKNLANDSSAGKADLGVSCPISRYMLTSASPSSVRSNIDIKAGCPLPGSFYILQRFLETTNMSKVNDKWSSEIYSAAAGFVPKLTTTVLSYLSPNPNERILDIGCGDGPLTAQIAASLPQGHIFGLDASPSFIKTAKEKHSSQNCVFQLQDCRHIGECAEAVDGSWDKVFSNAALHWILREPSTRDVVFKDVHSALKPGGTFVFEMGGKGNVEAVHATILSVLVANGIALSTAREACPWFFPSDTWMTQQLQKSGFEVVKCELEYRPTKCTPRSADGSGGLEGWVKLMGAEMLNAVDESKRGDIVKQVCDVLETVVTREEDGSQYLNYVRLRAVARKI</sequence>
<evidence type="ECO:0000313" key="17">
    <source>
        <dbReference type="Proteomes" id="UP000030641"/>
    </source>
</evidence>
<dbReference type="InterPro" id="IPR039859">
    <property type="entry name" value="PFA4/ZDH16/20/ERF2-like"/>
</dbReference>
<dbReference type="Gene3D" id="3.40.50.150">
    <property type="entry name" value="Vaccinia Virus protein VP39"/>
    <property type="match status" value="1"/>
</dbReference>
<feature type="transmembrane region" description="Helical" evidence="11 12">
    <location>
        <begin position="179"/>
        <end position="201"/>
    </location>
</feature>
<dbReference type="SUPFAM" id="SSF53335">
    <property type="entry name" value="S-adenosyl-L-methionine-dependent methyltransferases"/>
    <property type="match status" value="1"/>
</dbReference>
<dbReference type="GO" id="GO:0005789">
    <property type="term" value="C:endoplasmic reticulum membrane"/>
    <property type="evidence" value="ECO:0007669"/>
    <property type="project" value="UniProtKB-SubCell"/>
</dbReference>
<dbReference type="GeneID" id="25371881"/>
<dbReference type="InParanoid" id="A0A074YRU9"/>
<protein>
    <recommendedName>
        <fullName evidence="11">Palmitoyltransferase PFA4</fullName>
        <ecNumber evidence="11">2.3.1.225</ecNumber>
    </recommendedName>
    <alternativeName>
        <fullName evidence="11">Protein S-acyltransferase</fullName>
        <shortName evidence="11">PAT</shortName>
    </alternativeName>
    <alternativeName>
        <fullName evidence="11">Protein fatty acyltransferase 4</fullName>
    </alternativeName>
</protein>
<keyword evidence="6 11" id="KW-0472">Membrane</keyword>
<feature type="transmembrane region" description="Helical" evidence="11 12">
    <location>
        <begin position="41"/>
        <end position="59"/>
    </location>
</feature>
<evidence type="ECO:0000259" key="14">
    <source>
        <dbReference type="Pfam" id="PF01529"/>
    </source>
</evidence>
<feature type="compositionally biased region" description="Basic and acidic residues" evidence="13">
    <location>
        <begin position="404"/>
        <end position="417"/>
    </location>
</feature>
<dbReference type="InterPro" id="IPR029063">
    <property type="entry name" value="SAM-dependent_MTases_sf"/>
</dbReference>
<feature type="active site" description="S-palmitoyl cysteine intermediate" evidence="11">
    <location>
        <position position="122"/>
    </location>
</feature>
<dbReference type="Pfam" id="PF13847">
    <property type="entry name" value="Methyltransf_31"/>
    <property type="match status" value="1"/>
</dbReference>
<dbReference type="EC" id="2.3.1.225" evidence="11"/>
<comment type="catalytic activity">
    <reaction evidence="10 11 12">
        <text>L-cysteinyl-[protein] + hexadecanoyl-CoA = S-hexadecanoyl-L-cysteinyl-[protein] + CoA</text>
        <dbReference type="Rhea" id="RHEA:36683"/>
        <dbReference type="Rhea" id="RHEA-COMP:10131"/>
        <dbReference type="Rhea" id="RHEA-COMP:11032"/>
        <dbReference type="ChEBI" id="CHEBI:29950"/>
        <dbReference type="ChEBI" id="CHEBI:57287"/>
        <dbReference type="ChEBI" id="CHEBI:57379"/>
        <dbReference type="ChEBI" id="CHEBI:74151"/>
        <dbReference type="EC" id="2.3.1.225"/>
    </reaction>
</comment>
<evidence type="ECO:0000256" key="3">
    <source>
        <dbReference type="ARBA" id="ARBA00022692"/>
    </source>
</evidence>
<dbReference type="Proteomes" id="UP000030641">
    <property type="component" value="Unassembled WGS sequence"/>
</dbReference>
<feature type="region of interest" description="Disordered" evidence="13">
    <location>
        <begin position="374"/>
        <end position="417"/>
    </location>
</feature>
<dbReference type="HOGENOM" id="CLU_359002_0_0_1"/>
<comment type="function">
    <text evidence="11">Mediates the reversible addition of palmitate to target proteins, thereby regulating their membrane association and biological function.</text>
</comment>
<evidence type="ECO:0000256" key="12">
    <source>
        <dbReference type="RuleBase" id="RU079119"/>
    </source>
</evidence>
<keyword evidence="9 11" id="KW-0012">Acyltransferase</keyword>
<accession>A0A074YRU9</accession>
<evidence type="ECO:0000256" key="10">
    <source>
        <dbReference type="ARBA" id="ARBA00048048"/>
    </source>
</evidence>
<evidence type="ECO:0000256" key="11">
    <source>
        <dbReference type="HAMAP-Rule" id="MF_03199"/>
    </source>
</evidence>
<dbReference type="InterPro" id="IPR025714">
    <property type="entry name" value="Methyltranfer_dom"/>
</dbReference>
<dbReference type="HAMAP" id="MF_03199">
    <property type="entry name" value="DHHC_PAT_PFA4"/>
    <property type="match status" value="1"/>
</dbReference>
<keyword evidence="4 11" id="KW-0256">Endoplasmic reticulum</keyword>
<dbReference type="PROSITE" id="PS50216">
    <property type="entry name" value="DHHC"/>
    <property type="match status" value="1"/>
</dbReference>
<comment type="subcellular location">
    <subcellularLocation>
        <location evidence="11">Endoplasmic reticulum membrane</location>
        <topology evidence="11">Multi-pass membrane protein</topology>
    </subcellularLocation>
    <subcellularLocation>
        <location evidence="1">Membrane</location>
        <topology evidence="1">Multi-pass membrane protein</topology>
    </subcellularLocation>
</comment>
<proteinExistence type="inferred from homology"/>
<name>A0A074YRU9_AURSE</name>
<evidence type="ECO:0000256" key="8">
    <source>
        <dbReference type="ARBA" id="ARBA00023288"/>
    </source>
</evidence>
<keyword evidence="7 11" id="KW-0564">Palmitate</keyword>
<reference evidence="16 17" key="1">
    <citation type="journal article" date="2014" name="BMC Genomics">
        <title>Genome sequencing of four Aureobasidium pullulans varieties: biotechnological potential, stress tolerance, and description of new species.</title>
        <authorList>
            <person name="Gostin Ar C."/>
            <person name="Ohm R.A."/>
            <person name="Kogej T."/>
            <person name="Sonjak S."/>
            <person name="Turk M."/>
            <person name="Zajc J."/>
            <person name="Zalar P."/>
            <person name="Grube M."/>
            <person name="Sun H."/>
            <person name="Han J."/>
            <person name="Sharma A."/>
            <person name="Chiniquy J."/>
            <person name="Ngan C.Y."/>
            <person name="Lipzen A."/>
            <person name="Barry K."/>
            <person name="Grigoriev I.V."/>
            <person name="Gunde-Cimerman N."/>
        </authorList>
    </citation>
    <scope>NUCLEOTIDE SEQUENCE [LARGE SCALE GENOMIC DNA]</scope>
    <source>
        <strain evidence="16 17">EXF-2481</strain>
    </source>
</reference>
<feature type="transmembrane region" description="Helical" evidence="11 12">
    <location>
        <begin position="140"/>
        <end position="159"/>
    </location>
</feature>
<feature type="domain" description="Palmitoyltransferase DHHC" evidence="14">
    <location>
        <begin position="89"/>
        <end position="218"/>
    </location>
</feature>
<feature type="compositionally biased region" description="Acidic residues" evidence="13">
    <location>
        <begin position="377"/>
        <end position="396"/>
    </location>
</feature>
<feature type="transmembrane region" description="Helical" evidence="11 12">
    <location>
        <begin position="9"/>
        <end position="29"/>
    </location>
</feature>
<evidence type="ECO:0000256" key="2">
    <source>
        <dbReference type="ARBA" id="ARBA00022679"/>
    </source>
</evidence>
<evidence type="ECO:0000313" key="16">
    <source>
        <dbReference type="EMBL" id="KEQ98889.1"/>
    </source>
</evidence>
<dbReference type="Pfam" id="PF01529">
    <property type="entry name" value="DHHC"/>
    <property type="match status" value="1"/>
</dbReference>
<dbReference type="AlphaFoldDB" id="A0A074YRU9"/>
<keyword evidence="8 11" id="KW-0449">Lipoprotein</keyword>
<keyword evidence="17" id="KW-1185">Reference proteome</keyword>
<organism evidence="16 17">
    <name type="scientific">Aureobasidium subglaciale (strain EXF-2481)</name>
    <name type="common">Aureobasidium pullulans var. subglaciale</name>
    <dbReference type="NCBI Taxonomy" id="1043005"/>
    <lineage>
        <taxon>Eukaryota</taxon>
        <taxon>Fungi</taxon>
        <taxon>Dikarya</taxon>
        <taxon>Ascomycota</taxon>
        <taxon>Pezizomycotina</taxon>
        <taxon>Dothideomycetes</taxon>
        <taxon>Dothideomycetidae</taxon>
        <taxon>Dothideales</taxon>
        <taxon>Saccotheciaceae</taxon>
        <taxon>Aureobasidium</taxon>
    </lineage>
</organism>
<evidence type="ECO:0000256" key="1">
    <source>
        <dbReference type="ARBA" id="ARBA00004141"/>
    </source>
</evidence>
<dbReference type="STRING" id="1043005.A0A074YRU9"/>
<dbReference type="RefSeq" id="XP_013347620.1">
    <property type="nucleotide sequence ID" value="XM_013492166.1"/>
</dbReference>
<dbReference type="OrthoDB" id="331948at2759"/>
<evidence type="ECO:0000256" key="6">
    <source>
        <dbReference type="ARBA" id="ARBA00023136"/>
    </source>
</evidence>
<evidence type="ECO:0000256" key="9">
    <source>
        <dbReference type="ARBA" id="ARBA00023315"/>
    </source>
</evidence>
<dbReference type="EMBL" id="KL584751">
    <property type="protein sequence ID" value="KEQ98889.1"/>
    <property type="molecule type" value="Genomic_DNA"/>
</dbReference>
<keyword evidence="2 11" id="KW-0808">Transferase</keyword>
<gene>
    <name evidence="11" type="primary">PFA4</name>
    <name evidence="16" type="ORF">AUEXF2481DRAFT_85769</name>
</gene>
<keyword evidence="3 11" id="KW-0812">Transmembrane</keyword>
<evidence type="ECO:0000256" key="5">
    <source>
        <dbReference type="ARBA" id="ARBA00022989"/>
    </source>
</evidence>
<dbReference type="FunCoup" id="A0A074YRU9">
    <property type="interactions" value="29"/>
</dbReference>
<dbReference type="PANTHER" id="PTHR12246">
    <property type="entry name" value="PALMITOYLTRANSFERASE ZDHHC16"/>
    <property type="match status" value="1"/>
</dbReference>
<comment type="similarity">
    <text evidence="11">Belongs to the DHHC palmitoyltransferase family. PFA4 subfamily.</text>
</comment>
<evidence type="ECO:0000256" key="7">
    <source>
        <dbReference type="ARBA" id="ARBA00023139"/>
    </source>
</evidence>
<feature type="domain" description="Methyltransferase" evidence="15">
    <location>
        <begin position="537"/>
        <end position="647"/>
    </location>
</feature>
<dbReference type="InterPro" id="IPR001594">
    <property type="entry name" value="Palmitoyltrfase_DHHC"/>
</dbReference>
<evidence type="ECO:0000256" key="13">
    <source>
        <dbReference type="SAM" id="MobiDB-lite"/>
    </source>
</evidence>
<dbReference type="GO" id="GO:0019706">
    <property type="term" value="F:protein-cysteine S-palmitoyltransferase activity"/>
    <property type="evidence" value="ECO:0007669"/>
    <property type="project" value="UniProtKB-UniRule"/>
</dbReference>
<dbReference type="CDD" id="cd02440">
    <property type="entry name" value="AdoMet_MTases"/>
    <property type="match status" value="1"/>
</dbReference>
<comment type="domain">
    <text evidence="11 12">The DHHC domain is required for palmitoyltransferase activity.</text>
</comment>
<evidence type="ECO:0000259" key="15">
    <source>
        <dbReference type="Pfam" id="PF13847"/>
    </source>
</evidence>
<dbReference type="InterPro" id="IPR033682">
    <property type="entry name" value="PFA4"/>
</dbReference>
<keyword evidence="5 11" id="KW-1133">Transmembrane helix</keyword>